<name>N1QKS7_SPHMS</name>
<dbReference type="EMBL" id="KB456260">
    <property type="protein sequence ID" value="EMF17866.1"/>
    <property type="molecule type" value="Genomic_DNA"/>
</dbReference>
<gene>
    <name evidence="2" type="ORF">SEPMUDRAFT_146783</name>
</gene>
<keyword evidence="3" id="KW-1185">Reference proteome</keyword>
<dbReference type="RefSeq" id="XP_016765987.1">
    <property type="nucleotide sequence ID" value="XM_016903861.1"/>
</dbReference>
<protein>
    <submittedName>
        <fullName evidence="2">Uncharacterized protein</fullName>
    </submittedName>
</protein>
<accession>N1QKS7</accession>
<feature type="region of interest" description="Disordered" evidence="1">
    <location>
        <begin position="1"/>
        <end position="55"/>
    </location>
</feature>
<evidence type="ECO:0000313" key="3">
    <source>
        <dbReference type="Proteomes" id="UP000016931"/>
    </source>
</evidence>
<dbReference type="GeneID" id="27900998"/>
<feature type="compositionally biased region" description="Acidic residues" evidence="1">
    <location>
        <begin position="35"/>
        <end position="55"/>
    </location>
</feature>
<dbReference type="HOGENOM" id="CLU_124588_0_0_1"/>
<feature type="region of interest" description="Disordered" evidence="1">
    <location>
        <begin position="148"/>
        <end position="187"/>
    </location>
</feature>
<feature type="compositionally biased region" description="Low complexity" evidence="1">
    <location>
        <begin position="152"/>
        <end position="162"/>
    </location>
</feature>
<dbReference type="OMA" id="ANSDVEC"/>
<dbReference type="OrthoDB" id="3942467at2759"/>
<reference evidence="2 3" key="1">
    <citation type="journal article" date="2012" name="PLoS Pathog.">
        <title>Diverse lifestyles and strategies of plant pathogenesis encoded in the genomes of eighteen Dothideomycetes fungi.</title>
        <authorList>
            <person name="Ohm R.A."/>
            <person name="Feau N."/>
            <person name="Henrissat B."/>
            <person name="Schoch C.L."/>
            <person name="Horwitz B.A."/>
            <person name="Barry K.W."/>
            <person name="Condon B.J."/>
            <person name="Copeland A.C."/>
            <person name="Dhillon B."/>
            <person name="Glaser F."/>
            <person name="Hesse C.N."/>
            <person name="Kosti I."/>
            <person name="LaButti K."/>
            <person name="Lindquist E.A."/>
            <person name="Lucas S."/>
            <person name="Salamov A.A."/>
            <person name="Bradshaw R.E."/>
            <person name="Ciuffetti L."/>
            <person name="Hamelin R.C."/>
            <person name="Kema G.H.J."/>
            <person name="Lawrence C."/>
            <person name="Scott J.A."/>
            <person name="Spatafora J.W."/>
            <person name="Turgeon B.G."/>
            <person name="de Wit P.J.G.M."/>
            <person name="Zhong S."/>
            <person name="Goodwin S.B."/>
            <person name="Grigoriev I.V."/>
        </authorList>
    </citation>
    <scope>NUCLEOTIDE SEQUENCE [LARGE SCALE GENOMIC DNA]</scope>
    <source>
        <strain evidence="2 3">SO2202</strain>
    </source>
</reference>
<dbReference type="eggNOG" id="ENOG502RWG2">
    <property type="taxonomic scope" value="Eukaryota"/>
</dbReference>
<evidence type="ECO:0000256" key="1">
    <source>
        <dbReference type="SAM" id="MobiDB-lite"/>
    </source>
</evidence>
<evidence type="ECO:0000313" key="2">
    <source>
        <dbReference type="EMBL" id="EMF17866.1"/>
    </source>
</evidence>
<organism evidence="2 3">
    <name type="scientific">Sphaerulina musiva (strain SO2202)</name>
    <name type="common">Poplar stem canker fungus</name>
    <name type="synonym">Septoria musiva</name>
    <dbReference type="NCBI Taxonomy" id="692275"/>
    <lineage>
        <taxon>Eukaryota</taxon>
        <taxon>Fungi</taxon>
        <taxon>Dikarya</taxon>
        <taxon>Ascomycota</taxon>
        <taxon>Pezizomycotina</taxon>
        <taxon>Dothideomycetes</taxon>
        <taxon>Dothideomycetidae</taxon>
        <taxon>Mycosphaerellales</taxon>
        <taxon>Mycosphaerellaceae</taxon>
        <taxon>Sphaerulina</taxon>
    </lineage>
</organism>
<sequence length="187" mass="19943">MDSITHVTNKMLAELARQQQQQTPPESAPPPYTATDEDSESDDDLDDMDDEEDDSSIPMKLTVNAAHNIQGCNNLVPTSPHPLADATKFSTLLLHAVNQINAANAAANSDVECSSKRRRPLKIELTVNCGITVVGDRNVIGPVAMKPRDTLASTSSSSAVAGAKRKADEPPVGEDEPATKKVAVDKE</sequence>
<dbReference type="AlphaFoldDB" id="N1QKS7"/>
<proteinExistence type="predicted"/>
<dbReference type="Proteomes" id="UP000016931">
    <property type="component" value="Unassembled WGS sequence"/>
</dbReference>
<feature type="compositionally biased region" description="Basic and acidic residues" evidence="1">
    <location>
        <begin position="177"/>
        <end position="187"/>
    </location>
</feature>